<dbReference type="InParanoid" id="H2ZGC9"/>
<dbReference type="GO" id="GO:0010008">
    <property type="term" value="C:endosome membrane"/>
    <property type="evidence" value="ECO:0007669"/>
    <property type="project" value="UniProtKB-SubCell"/>
</dbReference>
<feature type="coiled-coil region" evidence="8">
    <location>
        <begin position="63"/>
        <end position="111"/>
    </location>
</feature>
<dbReference type="FunCoup" id="H2ZGC9">
    <property type="interactions" value="349"/>
</dbReference>
<keyword evidence="6" id="KW-0333">Golgi apparatus</keyword>
<keyword evidence="7" id="KW-0472">Membrane</keyword>
<evidence type="ECO:0000256" key="3">
    <source>
        <dbReference type="ARBA" id="ARBA00008628"/>
    </source>
</evidence>
<dbReference type="GO" id="GO:0000938">
    <property type="term" value="C:GARP complex"/>
    <property type="evidence" value="ECO:0007669"/>
    <property type="project" value="InterPro"/>
</dbReference>
<keyword evidence="5" id="KW-0967">Endosome</keyword>
<protein>
    <recommendedName>
        <fullName evidence="4">Vacuolar protein sorting-associated protein 53 homolog</fullName>
    </recommendedName>
</protein>
<evidence type="ECO:0000256" key="1">
    <source>
        <dbReference type="ARBA" id="ARBA00004150"/>
    </source>
</evidence>
<feature type="domain" description="Vps53 C-terminal" evidence="10">
    <location>
        <begin position="626"/>
        <end position="710"/>
    </location>
</feature>
<comment type="similarity">
    <text evidence="3">Belongs to the VPS53 family.</text>
</comment>
<dbReference type="AlphaFoldDB" id="H2ZGC9"/>
<evidence type="ECO:0000313" key="11">
    <source>
        <dbReference type="Ensembl" id="ENSCSAVP00000016645.1"/>
    </source>
</evidence>
<reference evidence="11" key="2">
    <citation type="submission" date="2025-08" db="UniProtKB">
        <authorList>
            <consortium name="Ensembl"/>
        </authorList>
    </citation>
    <scope>IDENTIFICATION</scope>
</reference>
<reference evidence="12" key="1">
    <citation type="submission" date="2003-08" db="EMBL/GenBank/DDBJ databases">
        <authorList>
            <person name="Birren B."/>
            <person name="Nusbaum C."/>
            <person name="Abebe A."/>
            <person name="Abouelleil A."/>
            <person name="Adekoya E."/>
            <person name="Ait-zahra M."/>
            <person name="Allen N."/>
            <person name="Allen T."/>
            <person name="An P."/>
            <person name="Anderson M."/>
            <person name="Anderson S."/>
            <person name="Arachchi H."/>
            <person name="Armbruster J."/>
            <person name="Bachantsang P."/>
            <person name="Baldwin J."/>
            <person name="Barry A."/>
            <person name="Bayul T."/>
            <person name="Blitshsteyn B."/>
            <person name="Bloom T."/>
            <person name="Blye J."/>
            <person name="Boguslavskiy L."/>
            <person name="Borowsky M."/>
            <person name="Boukhgalter B."/>
            <person name="Brunache A."/>
            <person name="Butler J."/>
            <person name="Calixte N."/>
            <person name="Calvo S."/>
            <person name="Camarata J."/>
            <person name="Campo K."/>
            <person name="Chang J."/>
            <person name="Cheshatsang Y."/>
            <person name="Citroen M."/>
            <person name="Collymore A."/>
            <person name="Considine T."/>
            <person name="Cook A."/>
            <person name="Cooke P."/>
            <person name="Corum B."/>
            <person name="Cuomo C."/>
            <person name="David R."/>
            <person name="Dawoe T."/>
            <person name="Degray S."/>
            <person name="Dodge S."/>
            <person name="Dooley K."/>
            <person name="Dorje P."/>
            <person name="Dorjee K."/>
            <person name="Dorris L."/>
            <person name="Duffey N."/>
            <person name="Dupes A."/>
            <person name="Elkins T."/>
            <person name="Engels R."/>
            <person name="Erickson J."/>
            <person name="Farina A."/>
            <person name="Faro S."/>
            <person name="Ferreira P."/>
            <person name="Fischer H."/>
            <person name="Fitzgerald M."/>
            <person name="Foley K."/>
            <person name="Gage D."/>
            <person name="Galagan J."/>
            <person name="Gearin G."/>
            <person name="Gnerre S."/>
            <person name="Gnirke A."/>
            <person name="Goyette A."/>
            <person name="Graham J."/>
            <person name="Grandbois E."/>
            <person name="Gyaltsen K."/>
            <person name="Hafez N."/>
            <person name="Hagopian D."/>
            <person name="Hagos B."/>
            <person name="Hall J."/>
            <person name="Hatcher B."/>
            <person name="Heller A."/>
            <person name="Higgins H."/>
            <person name="Honan T."/>
            <person name="Horn A."/>
            <person name="Houde N."/>
            <person name="Hughes L."/>
            <person name="Hulme W."/>
            <person name="Husby E."/>
            <person name="Iliev I."/>
            <person name="Jaffe D."/>
            <person name="Jones C."/>
            <person name="Kamal M."/>
            <person name="Kamat A."/>
            <person name="Kamvysselis M."/>
            <person name="Karlsson E."/>
            <person name="Kells C."/>
            <person name="Kieu A."/>
            <person name="Kisner P."/>
            <person name="Kodira C."/>
            <person name="Kulbokas E."/>
            <person name="Labutti K."/>
            <person name="Lama D."/>
            <person name="Landers T."/>
            <person name="Leger J."/>
            <person name="Levine S."/>
            <person name="Lewis D."/>
            <person name="Lewis T."/>
            <person name="Lindblad-toh K."/>
            <person name="Liu X."/>
            <person name="Lokyitsang T."/>
            <person name="Lokyitsang Y."/>
            <person name="Lucien O."/>
            <person name="Lui A."/>
            <person name="Ma L.J."/>
            <person name="Mabbitt R."/>
            <person name="Macdonald J."/>
            <person name="Maclean C."/>
            <person name="Major J."/>
            <person name="Manning J."/>
            <person name="Marabella R."/>
            <person name="Maru K."/>
            <person name="Matthews C."/>
            <person name="Mauceli E."/>
            <person name="Mccarthy M."/>
            <person name="Mcdonough S."/>
            <person name="Mcghee T."/>
            <person name="Meldrim J."/>
            <person name="Meneus L."/>
            <person name="Mesirov J."/>
            <person name="Mihalev A."/>
            <person name="Mihova T."/>
            <person name="Mikkelsen T."/>
            <person name="Mlenga V."/>
            <person name="Moru K."/>
            <person name="Mozes J."/>
            <person name="Mulrain L."/>
            <person name="Munson G."/>
            <person name="Naylor J."/>
            <person name="Newes C."/>
            <person name="Nguyen C."/>
            <person name="Nguyen N."/>
            <person name="Nguyen T."/>
            <person name="Nicol R."/>
            <person name="Nielsen C."/>
            <person name="Nizzari M."/>
            <person name="Norbu C."/>
            <person name="Norbu N."/>
            <person name="O'donnell P."/>
            <person name="Okoawo O."/>
            <person name="O'leary S."/>
            <person name="Omotosho B."/>
            <person name="O'neill K."/>
            <person name="Osman S."/>
            <person name="Parker S."/>
            <person name="Perrin D."/>
            <person name="Phunkhang P."/>
            <person name="Piqani B."/>
            <person name="Purcell S."/>
            <person name="Rachupka T."/>
            <person name="Ramasamy U."/>
            <person name="Rameau R."/>
            <person name="Ray V."/>
            <person name="Raymond C."/>
            <person name="Retta R."/>
            <person name="Richardson S."/>
            <person name="Rise C."/>
            <person name="Rodriguez J."/>
            <person name="Rogers J."/>
            <person name="Rogov P."/>
            <person name="Rutman M."/>
            <person name="Schupbach R."/>
            <person name="Seaman C."/>
            <person name="Settipalli S."/>
            <person name="Sharpe T."/>
            <person name="Sheridan J."/>
            <person name="Sherpa N."/>
            <person name="Shi J."/>
            <person name="Smirnov S."/>
            <person name="Smith C."/>
            <person name="Sougnez C."/>
            <person name="Spencer B."/>
            <person name="Stalker J."/>
            <person name="Stange-thomann N."/>
            <person name="Stavropoulos S."/>
            <person name="Stetson K."/>
            <person name="Stone C."/>
            <person name="Stone S."/>
            <person name="Stubbs M."/>
            <person name="Talamas J."/>
            <person name="Tchuinga P."/>
            <person name="Tenzing P."/>
            <person name="Tesfaye S."/>
            <person name="Theodore J."/>
            <person name="Thoulutsang Y."/>
            <person name="Topham K."/>
            <person name="Towey S."/>
            <person name="Tsamla T."/>
            <person name="Tsomo N."/>
            <person name="Vallee D."/>
            <person name="Vassiliev H."/>
            <person name="Venkataraman V."/>
            <person name="Vinson J."/>
            <person name="Vo A."/>
            <person name="Wade C."/>
            <person name="Wang S."/>
            <person name="Wangchuk T."/>
            <person name="Wangdi T."/>
            <person name="Whittaker C."/>
            <person name="Wilkinson J."/>
            <person name="Wu Y."/>
            <person name="Wyman D."/>
            <person name="Yadav S."/>
            <person name="Yang S."/>
            <person name="Yang X."/>
            <person name="Yeager S."/>
            <person name="Yee E."/>
            <person name="Young G."/>
            <person name="Zainoun J."/>
            <person name="Zembeck L."/>
            <person name="Zimmer A."/>
            <person name="Zody M."/>
            <person name="Lander E."/>
        </authorList>
    </citation>
    <scope>NUCLEOTIDE SEQUENCE [LARGE SCALE GENOMIC DNA]</scope>
</reference>
<dbReference type="STRING" id="51511.ENSCSAVP00000016645"/>
<evidence type="ECO:0000256" key="8">
    <source>
        <dbReference type="SAM" id="Coils"/>
    </source>
</evidence>
<keyword evidence="8" id="KW-0175">Coiled coil</keyword>
<dbReference type="eggNOG" id="KOG2180">
    <property type="taxonomic scope" value="Eukaryota"/>
</dbReference>
<dbReference type="InterPro" id="IPR031745">
    <property type="entry name" value="Vps53_C"/>
</dbReference>
<dbReference type="InterPro" id="IPR039766">
    <property type="entry name" value="Vps53"/>
</dbReference>
<dbReference type="Proteomes" id="UP000007875">
    <property type="component" value="Unassembled WGS sequence"/>
</dbReference>
<comment type="subcellular location">
    <subcellularLocation>
        <location evidence="2">Endosome membrane</location>
        <topology evidence="2">Peripheral membrane protein</topology>
    </subcellularLocation>
    <subcellularLocation>
        <location evidence="1">Golgi apparatus</location>
        <location evidence="1">trans-Golgi network membrane</location>
        <topology evidence="1">Peripheral membrane protein</topology>
    </subcellularLocation>
</comment>
<feature type="domain" description="Vps53 N-terminal" evidence="9">
    <location>
        <begin position="7"/>
        <end position="394"/>
    </location>
</feature>
<sequence>DPLEQSDFDVISYINGLFPTEQSLSTIDDVVSQVESKITRVDNDIKMAVRRQTTAGIDGQASLEEAQLAINELFSKIKNIKDRAEQSEQMVKEITRDIKQLDLAKRNLTQAITTHNHLHMLMSGVETLQNLTKKRQFGEAGSLLQGVLNVMEHFSKYKSIPTVRELANQVEDLKSEMTRLVLAEFENAFSSLAKGGINVIVLREACGVADVLDSSVRRELLNKFIKNQLAEYQVLFEASQDVAWLDKIDRRYAWIKRVLIDFEDKLGKIFPERWEVSERIAVEFCHITNKDLGNLIQRRSQEIDVKLLLFAIQRTTNFENLLAKRLTGNTLRETAKPATKPPKIKSTNPFLEDEKNENPFIRLISSCFEPYLYIYIESQGRNLSELISKFEEDFRNQCQQMKANSLNVESGVLSSCADLFVYYKKCMVQCSQLSTGKPMVDLGLLFKNYLKEYASRILSSNLPKSTSTTAIKPIRLSSGELTLTCSILTTADYCLETSDQLENKLKEKVDASLASKIDFSNEKSVFSSVISSCIQLLVQDLESACEPPLSAMTKVFWTSIEHVGDQSPYVTAITSHIKQTVPTVRANLSSARKYFTQYCIKFVSTFIPRFISSLYKCKPIGTVGAEQLLLDTHSLKTILLDLPSIFSQVVRKPPASYTKIVVKGMTKAEMLLKVVMTPHEPATNFVASCMRLLIDPDQDTIQKVLEMKGLRKIEQTPILEVFRSQIPSHTYTTGVHSS</sequence>
<evidence type="ECO:0000259" key="9">
    <source>
        <dbReference type="Pfam" id="PF04100"/>
    </source>
</evidence>
<evidence type="ECO:0000256" key="5">
    <source>
        <dbReference type="ARBA" id="ARBA00022753"/>
    </source>
</evidence>
<reference evidence="11" key="3">
    <citation type="submission" date="2025-09" db="UniProtKB">
        <authorList>
            <consortium name="Ensembl"/>
        </authorList>
    </citation>
    <scope>IDENTIFICATION</scope>
</reference>
<keyword evidence="12" id="KW-1185">Reference proteome</keyword>
<evidence type="ECO:0000313" key="12">
    <source>
        <dbReference type="Proteomes" id="UP000007875"/>
    </source>
</evidence>
<dbReference type="GO" id="GO:0005829">
    <property type="term" value="C:cytosol"/>
    <property type="evidence" value="ECO:0007669"/>
    <property type="project" value="GOC"/>
</dbReference>
<dbReference type="OMA" id="YKFAEAK"/>
<dbReference type="Pfam" id="PF16854">
    <property type="entry name" value="VPS53_C"/>
    <property type="match status" value="1"/>
</dbReference>
<dbReference type="Gene3D" id="1.10.357.110">
    <property type="entry name" value="Vacuolar protein sorting-associated protein 53, C-terminus"/>
    <property type="match status" value="1"/>
</dbReference>
<dbReference type="InterPro" id="IPR038260">
    <property type="entry name" value="Vps53_C_sf"/>
</dbReference>
<dbReference type="GeneTree" id="ENSGT00390000015165"/>
<dbReference type="PANTHER" id="PTHR12820">
    <property type="entry name" value="VACUOLAR SORTING PROTEIN 53"/>
    <property type="match status" value="1"/>
</dbReference>
<dbReference type="HOGENOM" id="CLU_007339_0_0_1"/>
<dbReference type="PANTHER" id="PTHR12820:SF0">
    <property type="entry name" value="VACUOLAR PROTEIN SORTING-ASSOCIATED PROTEIN 53 HOMOLOG"/>
    <property type="match status" value="1"/>
</dbReference>
<evidence type="ECO:0000256" key="2">
    <source>
        <dbReference type="ARBA" id="ARBA00004481"/>
    </source>
</evidence>
<dbReference type="Pfam" id="PF04100">
    <property type="entry name" value="Vps53_N"/>
    <property type="match status" value="1"/>
</dbReference>
<organism evidence="11 12">
    <name type="scientific">Ciona savignyi</name>
    <name type="common">Pacific transparent sea squirt</name>
    <dbReference type="NCBI Taxonomy" id="51511"/>
    <lineage>
        <taxon>Eukaryota</taxon>
        <taxon>Metazoa</taxon>
        <taxon>Chordata</taxon>
        <taxon>Tunicata</taxon>
        <taxon>Ascidiacea</taxon>
        <taxon>Phlebobranchia</taxon>
        <taxon>Cionidae</taxon>
        <taxon>Ciona</taxon>
    </lineage>
</organism>
<dbReference type="InterPro" id="IPR007234">
    <property type="entry name" value="Vps53_N"/>
</dbReference>
<evidence type="ECO:0000256" key="7">
    <source>
        <dbReference type="ARBA" id="ARBA00023136"/>
    </source>
</evidence>
<proteinExistence type="inferred from homology"/>
<evidence type="ECO:0000259" key="10">
    <source>
        <dbReference type="Pfam" id="PF16854"/>
    </source>
</evidence>
<dbReference type="GO" id="GO:0042147">
    <property type="term" value="P:retrograde transport, endosome to Golgi"/>
    <property type="evidence" value="ECO:0007669"/>
    <property type="project" value="InterPro"/>
</dbReference>
<name>H2ZGC9_CIOSA</name>
<dbReference type="Ensembl" id="ENSCSAVT00000016826.1">
    <property type="protein sequence ID" value="ENSCSAVP00000016645.1"/>
    <property type="gene ID" value="ENSCSAVG00000009780.1"/>
</dbReference>
<evidence type="ECO:0000256" key="6">
    <source>
        <dbReference type="ARBA" id="ARBA00023034"/>
    </source>
</evidence>
<accession>H2ZGC9</accession>
<evidence type="ECO:0000256" key="4">
    <source>
        <dbReference type="ARBA" id="ARBA00014103"/>
    </source>
</evidence>